<keyword evidence="2" id="KW-1185">Reference proteome</keyword>
<proteinExistence type="predicted"/>
<dbReference type="Proteomes" id="UP001256827">
    <property type="component" value="Chromosome"/>
</dbReference>
<dbReference type="InterPro" id="IPR025365">
    <property type="entry name" value="DUF4269"/>
</dbReference>
<reference evidence="1 2" key="1">
    <citation type="submission" date="2023-09" db="EMBL/GenBank/DDBJ databases">
        <title>Complete Genome and Methylome dissection of Bacillus brevis NEB573 original source of BbsI restriction endonuclease.</title>
        <authorList>
            <person name="Fomenkov A."/>
            <person name="Roberts R.D."/>
        </authorList>
    </citation>
    <scope>NUCLEOTIDE SEQUENCE [LARGE SCALE GENOMIC DNA]</scope>
    <source>
        <strain evidence="1 2">NEB573</strain>
    </source>
</reference>
<gene>
    <name evidence="1" type="ORF">RGB73_16975</name>
</gene>
<evidence type="ECO:0000313" key="2">
    <source>
        <dbReference type="Proteomes" id="UP001256827"/>
    </source>
</evidence>
<protein>
    <submittedName>
        <fullName evidence="1">DUF4269 domain-containing protein</fullName>
    </submittedName>
</protein>
<name>A0ABY9SX62_BREBE</name>
<accession>A0ABY9SX62</accession>
<organism evidence="1 2">
    <name type="scientific">Brevibacillus brevis</name>
    <name type="common">Bacillus brevis</name>
    <dbReference type="NCBI Taxonomy" id="1393"/>
    <lineage>
        <taxon>Bacteria</taxon>
        <taxon>Bacillati</taxon>
        <taxon>Bacillota</taxon>
        <taxon>Bacilli</taxon>
        <taxon>Bacillales</taxon>
        <taxon>Paenibacillaceae</taxon>
        <taxon>Brevibacillus</taxon>
    </lineage>
</organism>
<evidence type="ECO:0000313" key="1">
    <source>
        <dbReference type="EMBL" id="WNC12428.1"/>
    </source>
</evidence>
<dbReference type="RefSeq" id="WP_310763826.1">
    <property type="nucleotide sequence ID" value="NZ_CP134050.1"/>
</dbReference>
<dbReference type="Pfam" id="PF14091">
    <property type="entry name" value="DUF4269"/>
    <property type="match status" value="1"/>
</dbReference>
<dbReference type="EMBL" id="CP134050">
    <property type="protein sequence ID" value="WNC12428.1"/>
    <property type="molecule type" value="Genomic_DNA"/>
</dbReference>
<sequence>MFDWRDLSYLQTGTSRQQAAWQALFRTGVMAVLQSYDPVLAGTLPLQIDVDDSDLDIICECQELDQFEASVRAAYERKDGYVEERHFVGGVETGIIRFFSDGFWFELFAQPIPVERQNAYRHMVLEARLLELGGPEARREIHLLKKQGIKTEPAFARYFGIPGEDPYLSLLRLESFTDEQLRELVKAKTS</sequence>